<keyword evidence="9" id="KW-0812">Transmembrane</keyword>
<keyword evidence="5" id="KW-0547">Nucleotide-binding</keyword>
<protein>
    <recommendedName>
        <fullName evidence="2">histidine kinase</fullName>
        <ecNumber evidence="2">2.7.13.3</ecNumber>
    </recommendedName>
</protein>
<keyword evidence="8" id="KW-0902">Two-component regulatory system</keyword>
<dbReference type="PANTHER" id="PTHR24421">
    <property type="entry name" value="NITRATE/NITRITE SENSOR PROTEIN NARX-RELATED"/>
    <property type="match status" value="1"/>
</dbReference>
<comment type="caution">
    <text evidence="11">The sequence shown here is derived from an EMBL/GenBank/DDBJ whole genome shotgun (WGS) entry which is preliminary data.</text>
</comment>
<dbReference type="CDD" id="cd16917">
    <property type="entry name" value="HATPase_UhpB-NarQ-NarX-like"/>
    <property type="match status" value="1"/>
</dbReference>
<feature type="transmembrane region" description="Helical" evidence="9">
    <location>
        <begin position="117"/>
        <end position="135"/>
    </location>
</feature>
<evidence type="ECO:0000256" key="1">
    <source>
        <dbReference type="ARBA" id="ARBA00000085"/>
    </source>
</evidence>
<dbReference type="InterPro" id="IPR055558">
    <property type="entry name" value="DUF7134"/>
</dbReference>
<dbReference type="InterPro" id="IPR011712">
    <property type="entry name" value="Sig_transdc_His_kin_sub3_dim/P"/>
</dbReference>
<dbReference type="GO" id="GO:0016020">
    <property type="term" value="C:membrane"/>
    <property type="evidence" value="ECO:0007669"/>
    <property type="project" value="InterPro"/>
</dbReference>
<feature type="transmembrane region" description="Helical" evidence="9">
    <location>
        <begin position="173"/>
        <end position="197"/>
    </location>
</feature>
<evidence type="ECO:0000256" key="9">
    <source>
        <dbReference type="SAM" id="Phobius"/>
    </source>
</evidence>
<dbReference type="Pfam" id="PF02518">
    <property type="entry name" value="HATPase_c"/>
    <property type="match status" value="1"/>
</dbReference>
<dbReference type="eggNOG" id="COG4585">
    <property type="taxonomic scope" value="Bacteria"/>
</dbReference>
<organism evidence="11 12">
    <name type="scientific">Bifidobacterium scardovii</name>
    <dbReference type="NCBI Taxonomy" id="158787"/>
    <lineage>
        <taxon>Bacteria</taxon>
        <taxon>Bacillati</taxon>
        <taxon>Actinomycetota</taxon>
        <taxon>Actinomycetes</taxon>
        <taxon>Bifidobacteriales</taxon>
        <taxon>Bifidobacteriaceae</taxon>
        <taxon>Bifidobacterium</taxon>
    </lineage>
</organism>
<keyword evidence="6 11" id="KW-0418">Kinase</keyword>
<dbReference type="AlphaFoldDB" id="A0A087D963"/>
<dbReference type="InterPro" id="IPR036890">
    <property type="entry name" value="HATPase_C_sf"/>
</dbReference>
<gene>
    <name evidence="11" type="ORF">BSCA_2464</name>
</gene>
<reference evidence="11 12" key="1">
    <citation type="submission" date="2014-03" db="EMBL/GenBank/DDBJ databases">
        <title>Genomics of Bifidobacteria.</title>
        <authorList>
            <person name="Ventura M."/>
            <person name="Milani C."/>
            <person name="Lugli G.A."/>
        </authorList>
    </citation>
    <scope>NUCLEOTIDE SEQUENCE [LARGE SCALE GENOMIC DNA]</scope>
    <source>
        <strain evidence="11 12">LMG 21589</strain>
    </source>
</reference>
<dbReference type="PANTHER" id="PTHR24421:SF10">
    <property type="entry name" value="NITRATE_NITRITE SENSOR PROTEIN NARQ"/>
    <property type="match status" value="1"/>
</dbReference>
<evidence type="ECO:0000256" key="3">
    <source>
        <dbReference type="ARBA" id="ARBA00022553"/>
    </source>
</evidence>
<evidence type="ECO:0000256" key="5">
    <source>
        <dbReference type="ARBA" id="ARBA00022741"/>
    </source>
</evidence>
<dbReference type="Gene3D" id="3.30.565.10">
    <property type="entry name" value="Histidine kinase-like ATPase, C-terminal domain"/>
    <property type="match status" value="1"/>
</dbReference>
<keyword evidence="7" id="KW-0067">ATP-binding</keyword>
<dbReference type="GO" id="GO:0005524">
    <property type="term" value="F:ATP binding"/>
    <property type="evidence" value="ECO:0007669"/>
    <property type="project" value="UniProtKB-KW"/>
</dbReference>
<evidence type="ECO:0000256" key="2">
    <source>
        <dbReference type="ARBA" id="ARBA00012438"/>
    </source>
</evidence>
<dbReference type="InterPro" id="IPR050482">
    <property type="entry name" value="Sensor_HK_TwoCompSys"/>
</dbReference>
<evidence type="ECO:0000313" key="11">
    <source>
        <dbReference type="EMBL" id="KFI92063.1"/>
    </source>
</evidence>
<evidence type="ECO:0000256" key="8">
    <source>
        <dbReference type="ARBA" id="ARBA00023012"/>
    </source>
</evidence>
<keyword evidence="12" id="KW-1185">Reference proteome</keyword>
<keyword evidence="3" id="KW-0597">Phosphoprotein</keyword>
<dbReference type="Gene3D" id="1.20.5.1930">
    <property type="match status" value="1"/>
</dbReference>
<dbReference type="EC" id="2.7.13.3" evidence="2"/>
<evidence type="ECO:0000256" key="6">
    <source>
        <dbReference type="ARBA" id="ARBA00022777"/>
    </source>
</evidence>
<dbReference type="RefSeq" id="WP_237746447.1">
    <property type="nucleotide sequence ID" value="NZ_JGZO01000017.1"/>
</dbReference>
<sequence length="447" mass="47215">MTVMKHLVSWGRDSALAWDIAGALAFMALVLLSSGGLADTPGLLFDVGPSAQMIWSIVQITPLALRRRHPQTAALAYVALVLVQLIVGPVMTFADLLSVLVLYSVIVYGDPRNAKAFIVMAFAVGTLSGGVIGWATEVGPYAVDHTAADGQVDVCQNTYVGGFHLDGACASSVLRVAIAVTVMIWICLISTIIIAYWQRARWATVRLMQERNEALRASEAEERHIAALAERARIARDMHDVVAHTLSIIIIQSDGGRYAGAHDPAVARSTMETIRHESERALHDMKRLLGVFGGSPHADYEDIAALVDQARAVSPDCTIERRIEGAPAPARLDDRASVAVYHVVQEALTNVRKYAGPNVRVTIAETWGPGGMGVVVSDNGRGASATMDGHKPGYGLLGMRERIGAVGGTVSAGPRVGGGFTVAVNVPYASIPSTAASPVGDGMPAAA</sequence>
<dbReference type="GO" id="GO:0000155">
    <property type="term" value="F:phosphorelay sensor kinase activity"/>
    <property type="evidence" value="ECO:0007669"/>
    <property type="project" value="InterPro"/>
</dbReference>
<evidence type="ECO:0000256" key="4">
    <source>
        <dbReference type="ARBA" id="ARBA00022679"/>
    </source>
</evidence>
<name>A0A087D963_9BIFI</name>
<dbReference type="SMART" id="SM00387">
    <property type="entry name" value="HATPase_c"/>
    <property type="match status" value="1"/>
</dbReference>
<comment type="catalytic activity">
    <reaction evidence="1">
        <text>ATP + protein L-histidine = ADP + protein N-phospho-L-histidine.</text>
        <dbReference type="EC" id="2.7.13.3"/>
    </reaction>
</comment>
<keyword evidence="4" id="KW-0808">Transferase</keyword>
<keyword evidence="9" id="KW-0472">Membrane</keyword>
<feature type="non-terminal residue" evidence="11">
    <location>
        <position position="447"/>
    </location>
</feature>
<feature type="domain" description="Histidine kinase/HSP90-like ATPase" evidence="10">
    <location>
        <begin position="335"/>
        <end position="430"/>
    </location>
</feature>
<evidence type="ECO:0000256" key="7">
    <source>
        <dbReference type="ARBA" id="ARBA00022840"/>
    </source>
</evidence>
<dbReference type="GO" id="GO:0046983">
    <property type="term" value="F:protein dimerization activity"/>
    <property type="evidence" value="ECO:0007669"/>
    <property type="project" value="InterPro"/>
</dbReference>
<keyword evidence="9" id="KW-1133">Transmembrane helix</keyword>
<dbReference type="Pfam" id="PF07730">
    <property type="entry name" value="HisKA_3"/>
    <property type="match status" value="1"/>
</dbReference>
<evidence type="ECO:0000313" key="12">
    <source>
        <dbReference type="Proteomes" id="UP000029033"/>
    </source>
</evidence>
<dbReference type="STRING" id="158787.BSCA_2464"/>
<dbReference type="EMBL" id="JGZO01000017">
    <property type="protein sequence ID" value="KFI92063.1"/>
    <property type="molecule type" value="Genomic_DNA"/>
</dbReference>
<feature type="transmembrane region" description="Helical" evidence="9">
    <location>
        <begin position="74"/>
        <end position="105"/>
    </location>
</feature>
<dbReference type="Proteomes" id="UP000029033">
    <property type="component" value="Unassembled WGS sequence"/>
</dbReference>
<dbReference type="SUPFAM" id="SSF55874">
    <property type="entry name" value="ATPase domain of HSP90 chaperone/DNA topoisomerase II/histidine kinase"/>
    <property type="match status" value="1"/>
</dbReference>
<proteinExistence type="predicted"/>
<dbReference type="Pfam" id="PF23539">
    <property type="entry name" value="DUF7134"/>
    <property type="match status" value="1"/>
</dbReference>
<dbReference type="InterPro" id="IPR003594">
    <property type="entry name" value="HATPase_dom"/>
</dbReference>
<accession>A0A087D963</accession>
<evidence type="ECO:0000259" key="10">
    <source>
        <dbReference type="SMART" id="SM00387"/>
    </source>
</evidence>